<dbReference type="Proteomes" id="UP000765509">
    <property type="component" value="Unassembled WGS sequence"/>
</dbReference>
<evidence type="ECO:0000256" key="1">
    <source>
        <dbReference type="SAM" id="MobiDB-lite"/>
    </source>
</evidence>
<feature type="compositionally biased region" description="Polar residues" evidence="1">
    <location>
        <begin position="134"/>
        <end position="156"/>
    </location>
</feature>
<organism evidence="2 3">
    <name type="scientific">Austropuccinia psidii MF-1</name>
    <dbReference type="NCBI Taxonomy" id="1389203"/>
    <lineage>
        <taxon>Eukaryota</taxon>
        <taxon>Fungi</taxon>
        <taxon>Dikarya</taxon>
        <taxon>Basidiomycota</taxon>
        <taxon>Pucciniomycotina</taxon>
        <taxon>Pucciniomycetes</taxon>
        <taxon>Pucciniales</taxon>
        <taxon>Sphaerophragmiaceae</taxon>
        <taxon>Austropuccinia</taxon>
    </lineage>
</organism>
<dbReference type="AlphaFoldDB" id="A0A9Q3HP45"/>
<evidence type="ECO:0000313" key="2">
    <source>
        <dbReference type="EMBL" id="MBW0512498.1"/>
    </source>
</evidence>
<gene>
    <name evidence="2" type="ORF">O181_052213</name>
</gene>
<keyword evidence="3" id="KW-1185">Reference proteome</keyword>
<feature type="region of interest" description="Disordered" evidence="1">
    <location>
        <begin position="57"/>
        <end position="174"/>
    </location>
</feature>
<comment type="caution">
    <text evidence="2">The sequence shown here is derived from an EMBL/GenBank/DDBJ whole genome shotgun (WGS) entry which is preliminary data.</text>
</comment>
<name>A0A9Q3HP45_9BASI</name>
<dbReference type="EMBL" id="AVOT02022831">
    <property type="protein sequence ID" value="MBW0512498.1"/>
    <property type="molecule type" value="Genomic_DNA"/>
</dbReference>
<accession>A0A9Q3HP45</accession>
<feature type="compositionally biased region" description="Polar residues" evidence="1">
    <location>
        <begin position="99"/>
        <end position="108"/>
    </location>
</feature>
<sequence>MEHSRPSTSSKRLSRTVNTFIESPEAYITSIPAFRPESFPAGKNRDIPVSVQEMVSGSKAAGVGTSTKSLDGHNGLLSSIEEVHGPRKEKGLSEVLDTHSLQGTSPTDKSLAEKPKHFVRGPEEEVGPRKAKQPSESSPSLHKKTSASTGAKQGQANHKEQSEGQAKGKGKGKIQMEQALPTELQNYKEKGTAMDNVFNMARTLLEFKTRRRKDQANLLQGTKLNNFEYIQQNLGREILQVKESQKNIIGLQNLNKENILSLAHVYARILSKATLLNQPDDNSISFIARQLKELGIQAQNLENSSGHNVGLFREQLEKSEKARLELKDDFQSNINNIALNNELPRQATPILDRNVLNLNNDLHHTISSNAEVETVCNFKDIIRLEEWPSYSGEGEYNHMEFMKTTDFFKEDFNIPDEYISAKLHSLFTKSKKKWYYKMRKNHGKHSWPWWKEQIISKLEDDSCRFEMESSF</sequence>
<proteinExistence type="predicted"/>
<feature type="compositionally biased region" description="Basic and acidic residues" evidence="1">
    <location>
        <begin position="81"/>
        <end position="92"/>
    </location>
</feature>
<reference evidence="2" key="1">
    <citation type="submission" date="2021-03" db="EMBL/GenBank/DDBJ databases">
        <title>Draft genome sequence of rust myrtle Austropuccinia psidii MF-1, a brazilian biotype.</title>
        <authorList>
            <person name="Quecine M.C."/>
            <person name="Pachon D.M.R."/>
            <person name="Bonatelli M.L."/>
            <person name="Correr F.H."/>
            <person name="Franceschini L.M."/>
            <person name="Leite T.F."/>
            <person name="Margarido G.R.A."/>
            <person name="Almeida C.A."/>
            <person name="Ferrarezi J.A."/>
            <person name="Labate C.A."/>
        </authorList>
    </citation>
    <scope>NUCLEOTIDE SEQUENCE</scope>
    <source>
        <strain evidence="2">MF-1</strain>
    </source>
</reference>
<dbReference type="OrthoDB" id="515971at2759"/>
<evidence type="ECO:0000313" key="3">
    <source>
        <dbReference type="Proteomes" id="UP000765509"/>
    </source>
</evidence>
<feature type="compositionally biased region" description="Basic and acidic residues" evidence="1">
    <location>
        <begin position="110"/>
        <end position="128"/>
    </location>
</feature>
<protein>
    <submittedName>
        <fullName evidence="2">Uncharacterized protein</fullName>
    </submittedName>
</protein>